<evidence type="ECO:0000313" key="3">
    <source>
        <dbReference type="RefSeq" id="XP_013413590.1"/>
    </source>
</evidence>
<dbReference type="AlphaFoldDB" id="A0A1S3JT77"/>
<organism evidence="2 3">
    <name type="scientific">Lingula anatina</name>
    <name type="common">Brachiopod</name>
    <name type="synonym">Lingula unguis</name>
    <dbReference type="NCBI Taxonomy" id="7574"/>
    <lineage>
        <taxon>Eukaryota</taxon>
        <taxon>Metazoa</taxon>
        <taxon>Spiralia</taxon>
        <taxon>Lophotrochozoa</taxon>
        <taxon>Brachiopoda</taxon>
        <taxon>Linguliformea</taxon>
        <taxon>Lingulata</taxon>
        <taxon>Lingulida</taxon>
        <taxon>Linguloidea</taxon>
        <taxon>Lingulidae</taxon>
        <taxon>Lingula</taxon>
    </lineage>
</organism>
<evidence type="ECO:0000256" key="1">
    <source>
        <dbReference type="SAM" id="MobiDB-lite"/>
    </source>
</evidence>
<feature type="region of interest" description="Disordered" evidence="1">
    <location>
        <begin position="94"/>
        <end position="116"/>
    </location>
</feature>
<evidence type="ECO:0000313" key="2">
    <source>
        <dbReference type="Proteomes" id="UP000085678"/>
    </source>
</evidence>
<feature type="compositionally biased region" description="Basic and acidic residues" evidence="1">
    <location>
        <begin position="318"/>
        <end position="355"/>
    </location>
</feature>
<dbReference type="Proteomes" id="UP000085678">
    <property type="component" value="Unplaced"/>
</dbReference>
<name>A0A1S3JT77_LINAN</name>
<feature type="region of interest" description="Disordered" evidence="1">
    <location>
        <begin position="279"/>
        <end position="429"/>
    </location>
</feature>
<accession>A0A1S3JT77</accession>
<feature type="compositionally biased region" description="Basic and acidic residues" evidence="1">
    <location>
        <begin position="410"/>
        <end position="422"/>
    </location>
</feature>
<proteinExistence type="predicted"/>
<dbReference type="RefSeq" id="XP_013413590.1">
    <property type="nucleotide sequence ID" value="XM_013558136.1"/>
</dbReference>
<dbReference type="OrthoDB" id="5980156at2759"/>
<feature type="compositionally biased region" description="Polar residues" evidence="1">
    <location>
        <begin position="94"/>
        <end position="106"/>
    </location>
</feature>
<keyword evidence="2" id="KW-1185">Reference proteome</keyword>
<feature type="compositionally biased region" description="Basic and acidic residues" evidence="1">
    <location>
        <begin position="389"/>
        <end position="403"/>
    </location>
</feature>
<reference evidence="3" key="1">
    <citation type="submission" date="2025-08" db="UniProtKB">
        <authorList>
            <consortium name="RefSeq"/>
        </authorList>
    </citation>
    <scope>IDENTIFICATION</scope>
    <source>
        <tissue evidence="3">Gonads</tissue>
    </source>
</reference>
<protein>
    <submittedName>
        <fullName evidence="3">Uncharacterized protein LOC106175941 isoform X2</fullName>
    </submittedName>
</protein>
<feature type="compositionally biased region" description="Polar residues" evidence="1">
    <location>
        <begin position="304"/>
        <end position="314"/>
    </location>
</feature>
<dbReference type="GeneID" id="106175941"/>
<gene>
    <name evidence="3" type="primary">LOC106175941</name>
</gene>
<sequence>MTSLSPGVLFRATGFNDHSLPVERNVTADSIHRKYRKEPHLSGEWPQESPVAKVYNISHTSSRLVLLNNKANKYNNRLRGQAIVVPESANNSRAHSACSTRATSPNPDRHYYRESCTPDPEKHKSCVISETPRFQACPATPISNWWRNTKQRPPITFPNGSAVNEWHHYSCQVPSGPIMLPSNGPHHQPRSKSMPHSFRSSWKLQHPDLTPGHKRYLADTAHVYSVVKMKDLVQERYENLLYKQKVLGFFSQEDYCKYLGYIQGSRKKLFSDTEYIERRFGSRPHSRTRSSPARVKSGTERSNSRASTPRSGVTSPREGSETPRSKSRAEDRHETERKGSAVRFQSEKNKPESRDSAASGSSPTTTDRSKTTATAKKTSPPQGSNSSKKQKEMKEKPTPRPESRQTTLSDFRESPKAEEDKATGILGCG</sequence>
<feature type="compositionally biased region" description="Low complexity" evidence="1">
    <location>
        <begin position="361"/>
        <end position="381"/>
    </location>
</feature>